<dbReference type="RefSeq" id="WP_068700076.1">
    <property type="nucleotide sequence ID" value="NZ_CP014167.1"/>
</dbReference>
<reference evidence="2 3" key="1">
    <citation type="submission" date="2016-01" db="EMBL/GenBank/DDBJ databases">
        <title>Complete Genome Sequence of Paenibacillus yonginensis DCY84, a novel Plant Growth-Promoting Bacteria with Elicitation of Induced Systemic Resistance.</title>
        <authorList>
            <person name="Kim Y.J."/>
            <person name="Yang D.C."/>
            <person name="Sukweenadhi J."/>
        </authorList>
    </citation>
    <scope>NUCLEOTIDE SEQUENCE [LARGE SCALE GENOMIC DNA]</scope>
    <source>
        <strain evidence="2 3">DCY84</strain>
    </source>
</reference>
<feature type="region of interest" description="Disordered" evidence="1">
    <location>
        <begin position="1"/>
        <end position="34"/>
    </location>
</feature>
<organism evidence="2 3">
    <name type="scientific">Paenibacillus yonginensis</name>
    <dbReference type="NCBI Taxonomy" id="1462996"/>
    <lineage>
        <taxon>Bacteria</taxon>
        <taxon>Bacillati</taxon>
        <taxon>Bacillota</taxon>
        <taxon>Bacilli</taxon>
        <taxon>Bacillales</taxon>
        <taxon>Paenibacillaceae</taxon>
        <taxon>Paenibacillus</taxon>
    </lineage>
</organism>
<keyword evidence="3" id="KW-1185">Reference proteome</keyword>
<dbReference type="AlphaFoldDB" id="A0A1B1N6C6"/>
<dbReference type="KEGG" id="pyg:AWM70_22120"/>
<evidence type="ECO:0000256" key="1">
    <source>
        <dbReference type="SAM" id="MobiDB-lite"/>
    </source>
</evidence>
<sequence length="89" mass="10581">MDNEKDKNLEEKLSELLTEGELEETDRQEEGRKRLSPRYEVRIQTTFDPIVEETIKFRSMAKEIDGRYDKYVEPSSQAKTRNKNVDPEE</sequence>
<dbReference type="Proteomes" id="UP000092573">
    <property type="component" value="Chromosome"/>
</dbReference>
<protein>
    <submittedName>
        <fullName evidence="2">Uncharacterized protein</fullName>
    </submittedName>
</protein>
<feature type="compositionally biased region" description="Acidic residues" evidence="1">
    <location>
        <begin position="18"/>
        <end position="27"/>
    </location>
</feature>
<dbReference type="EMBL" id="CP014167">
    <property type="protein sequence ID" value="ANS76945.1"/>
    <property type="molecule type" value="Genomic_DNA"/>
</dbReference>
<feature type="compositionally biased region" description="Basic and acidic residues" evidence="1">
    <location>
        <begin position="1"/>
        <end position="14"/>
    </location>
</feature>
<evidence type="ECO:0000313" key="3">
    <source>
        <dbReference type="Proteomes" id="UP000092573"/>
    </source>
</evidence>
<dbReference type="STRING" id="1462996.AWM70_22120"/>
<name>A0A1B1N6C6_9BACL</name>
<gene>
    <name evidence="2" type="ORF">AWM70_22120</name>
</gene>
<evidence type="ECO:0000313" key="2">
    <source>
        <dbReference type="EMBL" id="ANS76945.1"/>
    </source>
</evidence>
<proteinExistence type="predicted"/>
<accession>A0A1B1N6C6</accession>
<dbReference type="OrthoDB" id="2666285at2"/>